<evidence type="ECO:0000256" key="8">
    <source>
        <dbReference type="ARBA" id="ARBA00022989"/>
    </source>
</evidence>
<feature type="transmembrane region" description="Helical" evidence="11">
    <location>
        <begin position="728"/>
        <end position="750"/>
    </location>
</feature>
<evidence type="ECO:0000256" key="7">
    <source>
        <dbReference type="ARBA" id="ARBA00022737"/>
    </source>
</evidence>
<evidence type="ECO:0000256" key="9">
    <source>
        <dbReference type="ARBA" id="ARBA00023136"/>
    </source>
</evidence>
<feature type="chain" id="PRO_5041269227" description="Leucine-rich repeat-containing N-terminal plant-type domain-containing protein" evidence="12">
    <location>
        <begin position="22"/>
        <end position="770"/>
    </location>
</feature>
<dbReference type="FunFam" id="3.80.10.10:FF:000095">
    <property type="entry name" value="LRR receptor-like serine/threonine-protein kinase GSO1"/>
    <property type="match status" value="2"/>
</dbReference>
<organism evidence="14 15">
    <name type="scientific">Lactuca saligna</name>
    <name type="common">Willowleaf lettuce</name>
    <dbReference type="NCBI Taxonomy" id="75948"/>
    <lineage>
        <taxon>Eukaryota</taxon>
        <taxon>Viridiplantae</taxon>
        <taxon>Streptophyta</taxon>
        <taxon>Embryophyta</taxon>
        <taxon>Tracheophyta</taxon>
        <taxon>Spermatophyta</taxon>
        <taxon>Magnoliopsida</taxon>
        <taxon>eudicotyledons</taxon>
        <taxon>Gunneridae</taxon>
        <taxon>Pentapetalae</taxon>
        <taxon>asterids</taxon>
        <taxon>campanulids</taxon>
        <taxon>Asterales</taxon>
        <taxon>Asteraceae</taxon>
        <taxon>Cichorioideae</taxon>
        <taxon>Cichorieae</taxon>
        <taxon>Lactucinae</taxon>
        <taxon>Lactuca</taxon>
    </lineage>
</organism>
<dbReference type="InterPro" id="IPR046956">
    <property type="entry name" value="RLP23-like"/>
</dbReference>
<keyword evidence="3" id="KW-1003">Cell membrane</keyword>
<dbReference type="FunFam" id="3.80.10.10:FF:000111">
    <property type="entry name" value="LRR receptor-like serine/threonine-protein kinase ERECTA"/>
    <property type="match status" value="1"/>
</dbReference>
<protein>
    <recommendedName>
        <fullName evidence="13">Leucine-rich repeat-containing N-terminal plant-type domain-containing protein</fullName>
    </recommendedName>
</protein>
<dbReference type="InterPro" id="IPR001611">
    <property type="entry name" value="Leu-rich_rpt"/>
</dbReference>
<evidence type="ECO:0000256" key="2">
    <source>
        <dbReference type="ARBA" id="ARBA00009592"/>
    </source>
</evidence>
<evidence type="ECO:0000313" key="15">
    <source>
        <dbReference type="Proteomes" id="UP001177003"/>
    </source>
</evidence>
<dbReference type="GO" id="GO:0006952">
    <property type="term" value="P:defense response"/>
    <property type="evidence" value="ECO:0007669"/>
    <property type="project" value="UniProtKB-ARBA"/>
</dbReference>
<dbReference type="GO" id="GO:0005886">
    <property type="term" value="C:plasma membrane"/>
    <property type="evidence" value="ECO:0007669"/>
    <property type="project" value="UniProtKB-SubCell"/>
</dbReference>
<feature type="domain" description="Leucine-rich repeat-containing N-terminal plant-type" evidence="13">
    <location>
        <begin position="24"/>
        <end position="62"/>
    </location>
</feature>
<keyword evidence="8 11" id="KW-1133">Transmembrane helix</keyword>
<proteinExistence type="inferred from homology"/>
<gene>
    <name evidence="14" type="ORF">LSALG_LOCUS14177</name>
</gene>
<dbReference type="Pfam" id="PF00560">
    <property type="entry name" value="LRR_1"/>
    <property type="match status" value="7"/>
</dbReference>
<evidence type="ECO:0000256" key="4">
    <source>
        <dbReference type="ARBA" id="ARBA00022614"/>
    </source>
</evidence>
<dbReference type="PANTHER" id="PTHR48063:SF76">
    <property type="entry name" value="NON-SPECIFIC SERINE_THREONINE PROTEIN KINASE"/>
    <property type="match status" value="1"/>
</dbReference>
<dbReference type="PROSITE" id="PS51450">
    <property type="entry name" value="LRR"/>
    <property type="match status" value="3"/>
</dbReference>
<dbReference type="InterPro" id="IPR032675">
    <property type="entry name" value="LRR_dom_sf"/>
</dbReference>
<keyword evidence="10" id="KW-0325">Glycoprotein</keyword>
<evidence type="ECO:0000256" key="1">
    <source>
        <dbReference type="ARBA" id="ARBA00004251"/>
    </source>
</evidence>
<dbReference type="InterPro" id="IPR013210">
    <property type="entry name" value="LRR_N_plant-typ"/>
</dbReference>
<comment type="subcellular location">
    <subcellularLocation>
        <location evidence="1">Cell membrane</location>
        <topology evidence="1">Single-pass type I membrane protein</topology>
    </subcellularLocation>
</comment>
<dbReference type="PRINTS" id="PR00019">
    <property type="entry name" value="LEURICHRPT"/>
</dbReference>
<dbReference type="SUPFAM" id="SSF52058">
    <property type="entry name" value="L domain-like"/>
    <property type="match status" value="3"/>
</dbReference>
<accession>A0AA35YHG2</accession>
<dbReference type="SMART" id="SM00369">
    <property type="entry name" value="LRR_TYP"/>
    <property type="match status" value="6"/>
</dbReference>
<keyword evidence="4" id="KW-0433">Leucine-rich repeat</keyword>
<evidence type="ECO:0000259" key="13">
    <source>
        <dbReference type="Pfam" id="PF08263"/>
    </source>
</evidence>
<comment type="similarity">
    <text evidence="2">Belongs to the RLP family.</text>
</comment>
<evidence type="ECO:0000256" key="6">
    <source>
        <dbReference type="ARBA" id="ARBA00022729"/>
    </source>
</evidence>
<dbReference type="EMBL" id="OX465078">
    <property type="protein sequence ID" value="CAI9274071.1"/>
    <property type="molecule type" value="Genomic_DNA"/>
</dbReference>
<keyword evidence="9 11" id="KW-0472">Membrane</keyword>
<evidence type="ECO:0000313" key="14">
    <source>
        <dbReference type="EMBL" id="CAI9274071.1"/>
    </source>
</evidence>
<evidence type="ECO:0000256" key="12">
    <source>
        <dbReference type="SAM" id="SignalP"/>
    </source>
</evidence>
<feature type="signal peptide" evidence="12">
    <location>
        <begin position="1"/>
        <end position="21"/>
    </location>
</feature>
<keyword evidence="6 12" id="KW-0732">Signal</keyword>
<keyword evidence="7" id="KW-0677">Repeat</keyword>
<dbReference type="InterPro" id="IPR003591">
    <property type="entry name" value="Leu-rich_rpt_typical-subtyp"/>
</dbReference>
<dbReference type="AlphaFoldDB" id="A0AA35YHG2"/>
<dbReference type="Gene3D" id="3.80.10.10">
    <property type="entry name" value="Ribonuclease Inhibitor"/>
    <property type="match status" value="4"/>
</dbReference>
<evidence type="ECO:0000256" key="11">
    <source>
        <dbReference type="SAM" id="Phobius"/>
    </source>
</evidence>
<dbReference type="Pfam" id="PF13855">
    <property type="entry name" value="LRR_8"/>
    <property type="match status" value="2"/>
</dbReference>
<evidence type="ECO:0000256" key="5">
    <source>
        <dbReference type="ARBA" id="ARBA00022692"/>
    </source>
</evidence>
<dbReference type="Pfam" id="PF08263">
    <property type="entry name" value="LRRNT_2"/>
    <property type="match status" value="1"/>
</dbReference>
<dbReference type="PANTHER" id="PTHR48063">
    <property type="entry name" value="LRR RECEPTOR-LIKE KINASE"/>
    <property type="match status" value="1"/>
</dbReference>
<evidence type="ECO:0000256" key="3">
    <source>
        <dbReference type="ARBA" id="ARBA00022475"/>
    </source>
</evidence>
<keyword evidence="5 11" id="KW-0812">Transmembrane</keyword>
<name>A0AA35YHG2_LACSI</name>
<dbReference type="GO" id="GO:0051707">
    <property type="term" value="P:response to other organism"/>
    <property type="evidence" value="ECO:0007669"/>
    <property type="project" value="UniProtKB-ARBA"/>
</dbReference>
<reference evidence="14" key="1">
    <citation type="submission" date="2023-04" db="EMBL/GenBank/DDBJ databases">
        <authorList>
            <person name="Vijverberg K."/>
            <person name="Xiong W."/>
            <person name="Schranz E."/>
        </authorList>
    </citation>
    <scope>NUCLEOTIDE SEQUENCE</scope>
</reference>
<keyword evidence="15" id="KW-1185">Reference proteome</keyword>
<sequence length="770" mass="85271">MRKPWLLFLLLIFATANFCLGCLEEERQALLQFKHSLAPKPSGGLSSWKGNKCCEWQGIGCDNATKHVTMLDLGSNISGSYMQLEGNELNSNLVELTHLSYMDLSGVHFRSIPIPDFIGSMTQLRYLYLYFAGFSGIIPHGIGNLSNLRELDLSGNQLTGSIPTSFGNLVMLRTLDLSLNLLNGPIPFSLGRLSNLEILYLNSNSLSEIPLSIGNLSRLQFLDLSKNLLQIPLPDTIGHLSKLEFLDISNTSLSGVITEAHFANTSMLKHLDARWNHMLSFTISPDWNPPFQIRNILLESCKIKSEFPSWIRMQRSLVILNLSNTSIFGALPDWLRDLPIIMILDLSHNFLSGPLTNLPSNQTTESFTIFPFTERLVGYGRGSSLLVLRNNLFNGSIPDSLCYATKIYVLDLSKNMLSGTLPDCIGDLPELNCIVLSSNRLSGVIPSSLGNLGSSLNWLQLNNNSFHGELPETLANCTGLDLLDLGQNQFSGSIPKWLGEKVMFIRVLRLHKNNFTGPIPVELCESSELQIMDLGDNNLTGKIPLCFQKLSGMTGGYSDMDFLGRFEQSLTQVMKGVALEYTTKIKYIVNMDLSSNKLVGEIPKELVLLAGLVGLNLSNNHLTGQIPDRIGDMKSLFSLDLSVNSLSGMIPQSMSALTSLSQLNLSHNRLSGQIPTGNQLQTLLDPSIYAANNQLCGSPLPTSCKHDRVLEVGRNTEEDEDDDDFEKMWIYGVTSGFTTGFMGILGILVLKNRWRHAFFNFVGGYIRKKL</sequence>
<dbReference type="Proteomes" id="UP001177003">
    <property type="component" value="Chromosome 2"/>
</dbReference>
<evidence type="ECO:0000256" key="10">
    <source>
        <dbReference type="ARBA" id="ARBA00023180"/>
    </source>
</evidence>